<dbReference type="Pfam" id="PF01329">
    <property type="entry name" value="Pterin_4a"/>
    <property type="match status" value="1"/>
</dbReference>
<dbReference type="Gene3D" id="3.30.1360.20">
    <property type="entry name" value="Transcriptional coactivator/pterin dehydratase"/>
    <property type="match status" value="1"/>
</dbReference>
<dbReference type="HAMAP" id="MF_00434">
    <property type="entry name" value="Pterin_4_alpha"/>
    <property type="match status" value="1"/>
</dbReference>
<evidence type="ECO:0000256" key="4">
    <source>
        <dbReference type="HAMAP-Rule" id="MF_00434"/>
    </source>
</evidence>
<organism evidence="5 6">
    <name type="scientific">Crenobacter luteus</name>
    <dbReference type="NCBI Taxonomy" id="1452487"/>
    <lineage>
        <taxon>Bacteria</taxon>
        <taxon>Pseudomonadati</taxon>
        <taxon>Pseudomonadota</taxon>
        <taxon>Betaproteobacteria</taxon>
        <taxon>Neisseriales</taxon>
        <taxon>Neisseriaceae</taxon>
        <taxon>Crenobacter</taxon>
    </lineage>
</organism>
<dbReference type="NCBIfam" id="NF002018">
    <property type="entry name" value="PRK00823.1-3"/>
    <property type="match status" value="1"/>
</dbReference>
<dbReference type="Proteomes" id="UP000076625">
    <property type="component" value="Unassembled WGS sequence"/>
</dbReference>
<comment type="caution">
    <text evidence="5">The sequence shown here is derived from an EMBL/GenBank/DDBJ whole genome shotgun (WGS) entry which is preliminary data.</text>
</comment>
<dbReference type="CDD" id="cd00914">
    <property type="entry name" value="PCD_DCoH_subfamily_b"/>
    <property type="match status" value="1"/>
</dbReference>
<dbReference type="RefSeq" id="WP_066614310.1">
    <property type="nucleotide sequence ID" value="NZ_LQQU01000058.1"/>
</dbReference>
<dbReference type="OrthoDB" id="9794987at2"/>
<name>A0A165ELX7_9NEIS</name>
<dbReference type="EC" id="4.2.1.96" evidence="4"/>
<dbReference type="InterPro" id="IPR036428">
    <property type="entry name" value="PCD_sf"/>
</dbReference>
<dbReference type="STRING" id="1452487.AVW16_02350"/>
<evidence type="ECO:0000313" key="5">
    <source>
        <dbReference type="EMBL" id="KZE25887.1"/>
    </source>
</evidence>
<dbReference type="AlphaFoldDB" id="A0A165ELX7"/>
<dbReference type="PANTHER" id="PTHR12599">
    <property type="entry name" value="PTERIN-4-ALPHA-CARBINOLAMINE DEHYDRATASE"/>
    <property type="match status" value="1"/>
</dbReference>
<protein>
    <recommendedName>
        <fullName evidence="4">Putative pterin-4-alpha-carbinolamine dehydratase</fullName>
        <shortName evidence="4">PHS</shortName>
        <ecNumber evidence="4">4.2.1.96</ecNumber>
    </recommendedName>
    <alternativeName>
        <fullName evidence="4">4-alpha-hydroxy-tetrahydropterin dehydratase</fullName>
    </alternativeName>
    <alternativeName>
        <fullName evidence="4">Pterin carbinolamine dehydratase</fullName>
        <shortName evidence="4">PCD</shortName>
    </alternativeName>
</protein>
<dbReference type="GO" id="GO:0006729">
    <property type="term" value="P:tetrahydrobiopterin biosynthetic process"/>
    <property type="evidence" value="ECO:0007669"/>
    <property type="project" value="InterPro"/>
</dbReference>
<comment type="similarity">
    <text evidence="2 4">Belongs to the pterin-4-alpha-carbinolamine dehydratase family.</text>
</comment>
<evidence type="ECO:0000256" key="1">
    <source>
        <dbReference type="ARBA" id="ARBA00001554"/>
    </source>
</evidence>
<proteinExistence type="inferred from homology"/>
<evidence type="ECO:0000256" key="2">
    <source>
        <dbReference type="ARBA" id="ARBA00006472"/>
    </source>
</evidence>
<dbReference type="GO" id="GO:0008124">
    <property type="term" value="F:4-alpha-hydroxytetrahydrobiopterin dehydratase activity"/>
    <property type="evidence" value="ECO:0007669"/>
    <property type="project" value="UniProtKB-UniRule"/>
</dbReference>
<evidence type="ECO:0000313" key="6">
    <source>
        <dbReference type="Proteomes" id="UP000076625"/>
    </source>
</evidence>
<reference evidence="6" key="1">
    <citation type="submission" date="2016-01" db="EMBL/GenBank/DDBJ databases">
        <title>Draft genome of Chromobacterium sp. F49.</title>
        <authorList>
            <person name="Hong K.W."/>
        </authorList>
    </citation>
    <scope>NUCLEOTIDE SEQUENCE [LARGE SCALE GENOMIC DNA]</scope>
    <source>
        <strain evidence="6">CN10</strain>
    </source>
</reference>
<dbReference type="SUPFAM" id="SSF55248">
    <property type="entry name" value="PCD-like"/>
    <property type="match status" value="1"/>
</dbReference>
<dbReference type="EMBL" id="LQQU01000058">
    <property type="protein sequence ID" value="KZE25887.1"/>
    <property type="molecule type" value="Genomic_DNA"/>
</dbReference>
<gene>
    <name evidence="5" type="ORF">AVW16_02350</name>
</gene>
<sequence length="99" mass="11002">MEKLQGQGLAEALAGLPHWHYDAARGAIAREFRFRDFAEAFAFMTQIALAAEARNHHPEWFNVYNRVAITLTTHDADGLTGRDVELAHYADAACARFAG</sequence>
<keyword evidence="6" id="KW-1185">Reference proteome</keyword>
<dbReference type="InterPro" id="IPR001533">
    <property type="entry name" value="Pterin_deHydtase"/>
</dbReference>
<accession>A0A165ELX7</accession>
<keyword evidence="3 4" id="KW-0456">Lyase</keyword>
<evidence type="ECO:0000256" key="3">
    <source>
        <dbReference type="ARBA" id="ARBA00023239"/>
    </source>
</evidence>
<comment type="catalytic activity">
    <reaction evidence="1 4">
        <text>(4aS,6R)-4a-hydroxy-L-erythro-5,6,7,8-tetrahydrobiopterin = (6R)-L-erythro-6,7-dihydrobiopterin + H2O</text>
        <dbReference type="Rhea" id="RHEA:11920"/>
        <dbReference type="ChEBI" id="CHEBI:15377"/>
        <dbReference type="ChEBI" id="CHEBI:15642"/>
        <dbReference type="ChEBI" id="CHEBI:43120"/>
        <dbReference type="EC" id="4.2.1.96"/>
    </reaction>
</comment>
<dbReference type="PANTHER" id="PTHR12599:SF0">
    <property type="entry name" value="PTERIN-4-ALPHA-CARBINOLAMINE DEHYDRATASE"/>
    <property type="match status" value="1"/>
</dbReference>